<evidence type="ECO:0000256" key="1">
    <source>
        <dbReference type="SAM" id="MobiDB-lite"/>
    </source>
</evidence>
<sequence>MKRPPLRSLLLYGALALVLAASAWTHLQRRQDDVPELAEARLAPRAALPKREEGELPESVNSQAGPADALAPIFNLFAAADWDAPVAPPPPPPVMQAAAPPQAPALPFEYLGRTEVVGEAGAMLIHLRRGSEMFSVRAGDSIDAQYRLDQVGEDALHISYLPLSSKQTLIITGSR</sequence>
<dbReference type="AlphaFoldDB" id="A0A7W5FSY1"/>
<proteinExistence type="predicted"/>
<protein>
    <recommendedName>
        <fullName evidence="4">Secretion system X translation initiation factor</fullName>
    </recommendedName>
</protein>
<evidence type="ECO:0000313" key="2">
    <source>
        <dbReference type="EMBL" id="MBB3118235.1"/>
    </source>
</evidence>
<dbReference type="RefSeq" id="WP_183440179.1">
    <property type="nucleotide sequence ID" value="NZ_JACHXD010000003.1"/>
</dbReference>
<dbReference type="Proteomes" id="UP000541535">
    <property type="component" value="Unassembled WGS sequence"/>
</dbReference>
<dbReference type="EMBL" id="JACHXD010000003">
    <property type="protein sequence ID" value="MBB3118235.1"/>
    <property type="molecule type" value="Genomic_DNA"/>
</dbReference>
<evidence type="ECO:0008006" key="4">
    <source>
        <dbReference type="Google" id="ProtNLM"/>
    </source>
</evidence>
<gene>
    <name evidence="2" type="ORF">FHS03_001266</name>
</gene>
<evidence type="ECO:0000313" key="3">
    <source>
        <dbReference type="Proteomes" id="UP000541535"/>
    </source>
</evidence>
<comment type="caution">
    <text evidence="2">The sequence shown here is derived from an EMBL/GenBank/DDBJ whole genome shotgun (WGS) entry which is preliminary data.</text>
</comment>
<accession>A0A7W5FSY1</accession>
<organism evidence="2 3">
    <name type="scientific">Pseudoduganella violacea</name>
    <dbReference type="NCBI Taxonomy" id="1715466"/>
    <lineage>
        <taxon>Bacteria</taxon>
        <taxon>Pseudomonadati</taxon>
        <taxon>Pseudomonadota</taxon>
        <taxon>Betaproteobacteria</taxon>
        <taxon>Burkholderiales</taxon>
        <taxon>Oxalobacteraceae</taxon>
        <taxon>Telluria group</taxon>
        <taxon>Pseudoduganella</taxon>
    </lineage>
</organism>
<name>A0A7W5FSY1_9BURK</name>
<keyword evidence="3" id="KW-1185">Reference proteome</keyword>
<reference evidence="2 3" key="1">
    <citation type="submission" date="2020-08" db="EMBL/GenBank/DDBJ databases">
        <title>Genomic Encyclopedia of Type Strains, Phase III (KMG-III): the genomes of soil and plant-associated and newly described type strains.</title>
        <authorList>
            <person name="Whitman W."/>
        </authorList>
    </citation>
    <scope>NUCLEOTIDE SEQUENCE [LARGE SCALE GENOMIC DNA]</scope>
    <source>
        <strain evidence="2 3">CECT 8897</strain>
    </source>
</reference>
<feature type="region of interest" description="Disordered" evidence="1">
    <location>
        <begin position="45"/>
        <end position="64"/>
    </location>
</feature>